<name>A0A162PNP8_9CRUS</name>
<evidence type="ECO:0000313" key="1">
    <source>
        <dbReference type="EMBL" id="KZS19010.1"/>
    </source>
</evidence>
<gene>
    <name evidence="1" type="ORF">APZ42_014691</name>
</gene>
<sequence length="138" mass="16038">ACVFFFTVSSKERTKLRKGITKAKKRAEGHILFVNQMIENCQTKLQPKVAEAEIRTWRKVEPTDFTEGIFPWQTEGSVSGRGNFHLIDLWMLLRRFKEEVTETPIEMFRYLDSLSHLKKSLELSLSCSELPLNRGSED</sequence>
<dbReference type="Proteomes" id="UP000076858">
    <property type="component" value="Unassembled WGS sequence"/>
</dbReference>
<feature type="non-terminal residue" evidence="1">
    <location>
        <position position="1"/>
    </location>
</feature>
<evidence type="ECO:0000313" key="2">
    <source>
        <dbReference type="Proteomes" id="UP000076858"/>
    </source>
</evidence>
<reference evidence="1 2" key="1">
    <citation type="submission" date="2016-03" db="EMBL/GenBank/DDBJ databases">
        <title>EvidentialGene: Evidence-directed Construction of Genes on Genomes.</title>
        <authorList>
            <person name="Gilbert D.G."/>
            <person name="Choi J.-H."/>
            <person name="Mockaitis K."/>
            <person name="Colbourne J."/>
            <person name="Pfrender M."/>
        </authorList>
    </citation>
    <scope>NUCLEOTIDE SEQUENCE [LARGE SCALE GENOMIC DNA]</scope>
    <source>
        <strain evidence="1 2">Xinb3</strain>
        <tissue evidence="1">Complete organism</tissue>
    </source>
</reference>
<organism evidence="1 2">
    <name type="scientific">Daphnia magna</name>
    <dbReference type="NCBI Taxonomy" id="35525"/>
    <lineage>
        <taxon>Eukaryota</taxon>
        <taxon>Metazoa</taxon>
        <taxon>Ecdysozoa</taxon>
        <taxon>Arthropoda</taxon>
        <taxon>Crustacea</taxon>
        <taxon>Branchiopoda</taxon>
        <taxon>Diplostraca</taxon>
        <taxon>Cladocera</taxon>
        <taxon>Anomopoda</taxon>
        <taxon>Daphniidae</taxon>
        <taxon>Daphnia</taxon>
    </lineage>
</organism>
<keyword evidence="2" id="KW-1185">Reference proteome</keyword>
<dbReference type="EMBL" id="LRGB01000466">
    <property type="protein sequence ID" value="KZS19010.1"/>
    <property type="molecule type" value="Genomic_DNA"/>
</dbReference>
<dbReference type="AlphaFoldDB" id="A0A162PNP8"/>
<proteinExistence type="predicted"/>
<comment type="caution">
    <text evidence="1">The sequence shown here is derived from an EMBL/GenBank/DDBJ whole genome shotgun (WGS) entry which is preliminary data.</text>
</comment>
<protein>
    <submittedName>
        <fullName evidence="1">Uncharacterized protein</fullName>
    </submittedName>
</protein>
<dbReference type="OrthoDB" id="5987030at2759"/>
<accession>A0A162PNP8</accession>